<dbReference type="GO" id="GO:0005886">
    <property type="term" value="C:plasma membrane"/>
    <property type="evidence" value="ECO:0007669"/>
    <property type="project" value="UniProtKB-SubCell"/>
</dbReference>
<proteinExistence type="inferred from homology"/>
<feature type="domain" description="Copper amine oxidase-like N-terminal" evidence="10">
    <location>
        <begin position="39"/>
        <end position="145"/>
    </location>
</feature>
<comment type="subcellular location">
    <subcellularLocation>
        <location evidence="2">Cell membrane</location>
        <topology evidence="2">Lipid-anchor</topology>
    </subcellularLocation>
</comment>
<evidence type="ECO:0000256" key="9">
    <source>
        <dbReference type="SAM" id="SignalP"/>
    </source>
</evidence>
<dbReference type="EMBL" id="DNZF01000175">
    <property type="protein sequence ID" value="HBK53873.1"/>
    <property type="molecule type" value="Genomic_DNA"/>
</dbReference>
<evidence type="ECO:0000256" key="1">
    <source>
        <dbReference type="ARBA" id="ARBA00002841"/>
    </source>
</evidence>
<evidence type="ECO:0000259" key="11">
    <source>
        <dbReference type="Pfam" id="PF12849"/>
    </source>
</evidence>
<comment type="similarity">
    <text evidence="3">Belongs to the PstS family.</text>
</comment>
<evidence type="ECO:0000256" key="7">
    <source>
        <dbReference type="ARBA" id="ARBA00023139"/>
    </source>
</evidence>
<keyword evidence="7" id="KW-0564">Palmitate</keyword>
<dbReference type="GO" id="GO:0006817">
    <property type="term" value="P:phosphate ion transport"/>
    <property type="evidence" value="ECO:0007669"/>
    <property type="project" value="UniProtKB-KW"/>
</dbReference>
<dbReference type="InterPro" id="IPR036582">
    <property type="entry name" value="Mao_N_sf"/>
</dbReference>
<evidence type="ECO:0000313" key="13">
    <source>
        <dbReference type="Proteomes" id="UP000263273"/>
    </source>
</evidence>
<dbReference type="Pfam" id="PF07833">
    <property type="entry name" value="Cu_amine_oxidN1"/>
    <property type="match status" value="1"/>
</dbReference>
<dbReference type="RefSeq" id="WP_082735993.1">
    <property type="nucleotide sequence ID" value="NZ_DCDX01000062.1"/>
</dbReference>
<dbReference type="Pfam" id="PF12849">
    <property type="entry name" value="PBP_like_2"/>
    <property type="match status" value="1"/>
</dbReference>
<evidence type="ECO:0000256" key="6">
    <source>
        <dbReference type="ARBA" id="ARBA00022729"/>
    </source>
</evidence>
<evidence type="ECO:0000256" key="2">
    <source>
        <dbReference type="ARBA" id="ARBA00004193"/>
    </source>
</evidence>
<comment type="caution">
    <text evidence="12">The sequence shown here is derived from an EMBL/GenBank/DDBJ whole genome shotgun (WGS) entry which is preliminary data.</text>
</comment>
<gene>
    <name evidence="12" type="ORF">DDZ44_08060</name>
</gene>
<evidence type="ECO:0000256" key="3">
    <source>
        <dbReference type="ARBA" id="ARBA00008725"/>
    </source>
</evidence>
<dbReference type="PANTHER" id="PTHR30570">
    <property type="entry name" value="PERIPLASMIC PHOSPHATE BINDING COMPONENT OF PHOSPHATE ABC TRANSPORTER"/>
    <property type="match status" value="1"/>
</dbReference>
<comment type="function">
    <text evidence="1">Part of the ABC transporter complex PstSACB involved in phosphate import.</text>
</comment>
<accession>A0A354YX07</accession>
<dbReference type="InterPro" id="IPR012854">
    <property type="entry name" value="Cu_amine_oxidase-like_N"/>
</dbReference>
<sequence length="399" mass="42005">MKGRIVLRKIRKMVVLVLALSMLLSVSIPAMGADAIAVKVDGKKIELDVAPVIEKSRTLIPIRAVVEELGGNVIFNASTQAISINTADQEVKLTLNSKQALVNGASQELEVPAKAVDGRTLVPLRFVGEALGADVAYDAASKTVNVKYFSNMSGTLKIGGSTTIQPLAQAAADKLMAGNQGLSITIAGGGSGEGIKGVHAGTFNIGNVSRDLEAADNVSYPGLISHRIGTDGIAVIVNPKNTVENLTKQQVIDIFTGKIKNWKELGGKDAAIFVQTREAGSGTLTAFEELALLKKSKVLATATPHTSTGLIKEAVARNENAIGFISLGYMDNSVKAPKVEGVSALKSKALSKEWPYVRSLVIVSKGTPSGLTAKYVNYLLSPMGQQIVSQDYLPLKVVD</sequence>
<feature type="signal peptide" evidence="9">
    <location>
        <begin position="1"/>
        <end position="32"/>
    </location>
</feature>
<evidence type="ECO:0000259" key="10">
    <source>
        <dbReference type="Pfam" id="PF07833"/>
    </source>
</evidence>
<dbReference type="PANTHER" id="PTHR30570:SF1">
    <property type="entry name" value="PHOSPHATE-BINDING PROTEIN PSTS"/>
    <property type="match status" value="1"/>
</dbReference>
<evidence type="ECO:0000256" key="8">
    <source>
        <dbReference type="ARBA" id="ARBA00023288"/>
    </source>
</evidence>
<evidence type="ECO:0000313" key="12">
    <source>
        <dbReference type="EMBL" id="HBK53873.1"/>
    </source>
</evidence>
<dbReference type="Gene3D" id="3.30.457.10">
    <property type="entry name" value="Copper amine oxidase-like, N-terminal domain"/>
    <property type="match status" value="1"/>
</dbReference>
<name>A0A354YX07_9FIRM</name>
<dbReference type="InterPro" id="IPR050811">
    <property type="entry name" value="Phosphate_ABC_transporter"/>
</dbReference>
<keyword evidence="6 9" id="KW-0732">Signal</keyword>
<evidence type="ECO:0000256" key="4">
    <source>
        <dbReference type="ARBA" id="ARBA00011529"/>
    </source>
</evidence>
<feature type="domain" description="PBP" evidence="11">
    <location>
        <begin position="153"/>
        <end position="382"/>
    </location>
</feature>
<organism evidence="12 13">
    <name type="scientific">Syntrophomonas wolfei</name>
    <dbReference type="NCBI Taxonomy" id="863"/>
    <lineage>
        <taxon>Bacteria</taxon>
        <taxon>Bacillati</taxon>
        <taxon>Bacillota</taxon>
        <taxon>Clostridia</taxon>
        <taxon>Eubacteriales</taxon>
        <taxon>Syntrophomonadaceae</taxon>
        <taxon>Syntrophomonas</taxon>
    </lineage>
</organism>
<comment type="subunit">
    <text evidence="4">The complex is composed of two ATP-binding proteins (PstB), two transmembrane proteins (PstC and PstA) and a solute-binding protein (PstS).</text>
</comment>
<dbReference type="InterPro" id="IPR024370">
    <property type="entry name" value="PBP_domain"/>
</dbReference>
<keyword evidence="8" id="KW-0449">Lipoprotein</keyword>
<dbReference type="STRING" id="378794.GCA_001570625_00748"/>
<keyword evidence="5" id="KW-0592">Phosphate transport</keyword>
<dbReference type="AlphaFoldDB" id="A0A354YX07"/>
<reference evidence="12 13" key="1">
    <citation type="journal article" date="2018" name="Nat. Biotechnol.">
        <title>A standardized bacterial taxonomy based on genome phylogeny substantially revises the tree of life.</title>
        <authorList>
            <person name="Parks D.H."/>
            <person name="Chuvochina M."/>
            <person name="Waite D.W."/>
            <person name="Rinke C."/>
            <person name="Skarshewski A."/>
            <person name="Chaumeil P.A."/>
            <person name="Hugenholtz P."/>
        </authorList>
    </citation>
    <scope>NUCLEOTIDE SEQUENCE [LARGE SCALE GENOMIC DNA]</scope>
    <source>
        <strain evidence="12">UBA10948</strain>
    </source>
</reference>
<dbReference type="SUPFAM" id="SSF55383">
    <property type="entry name" value="Copper amine oxidase, domain N"/>
    <property type="match status" value="1"/>
</dbReference>
<dbReference type="Gene3D" id="3.40.190.10">
    <property type="entry name" value="Periplasmic binding protein-like II"/>
    <property type="match status" value="2"/>
</dbReference>
<evidence type="ECO:0000256" key="5">
    <source>
        <dbReference type="ARBA" id="ARBA00022592"/>
    </source>
</evidence>
<dbReference type="CDD" id="cd13653">
    <property type="entry name" value="PBP2_phosphate_like_1"/>
    <property type="match status" value="1"/>
</dbReference>
<protein>
    <submittedName>
        <fullName evidence="12">Phosphate-binding protein</fullName>
    </submittedName>
</protein>
<feature type="chain" id="PRO_5039034932" evidence="9">
    <location>
        <begin position="33"/>
        <end position="399"/>
    </location>
</feature>
<dbReference type="Proteomes" id="UP000263273">
    <property type="component" value="Unassembled WGS sequence"/>
</dbReference>
<keyword evidence="5" id="KW-0813">Transport</keyword>
<dbReference type="SUPFAM" id="SSF53850">
    <property type="entry name" value="Periplasmic binding protein-like II"/>
    <property type="match status" value="1"/>
</dbReference>